<organism evidence="1 2">
    <name type="scientific">Tenebrio molitor</name>
    <name type="common">Yellow mealworm beetle</name>
    <dbReference type="NCBI Taxonomy" id="7067"/>
    <lineage>
        <taxon>Eukaryota</taxon>
        <taxon>Metazoa</taxon>
        <taxon>Ecdysozoa</taxon>
        <taxon>Arthropoda</taxon>
        <taxon>Hexapoda</taxon>
        <taxon>Insecta</taxon>
        <taxon>Pterygota</taxon>
        <taxon>Neoptera</taxon>
        <taxon>Endopterygota</taxon>
        <taxon>Coleoptera</taxon>
        <taxon>Polyphaga</taxon>
        <taxon>Cucujiformia</taxon>
        <taxon>Tenebrionidae</taxon>
        <taxon>Tenebrio</taxon>
    </lineage>
</organism>
<dbReference type="Proteomes" id="UP000719412">
    <property type="component" value="Unassembled WGS sequence"/>
</dbReference>
<gene>
    <name evidence="1" type="ORF">GEV33_014099</name>
</gene>
<reference evidence="1" key="2">
    <citation type="submission" date="2021-08" db="EMBL/GenBank/DDBJ databases">
        <authorList>
            <person name="Eriksson T."/>
        </authorList>
    </citation>
    <scope>NUCLEOTIDE SEQUENCE</scope>
    <source>
        <strain evidence="1">Stoneville</strain>
        <tissue evidence="1">Whole head</tissue>
    </source>
</reference>
<accession>A0A8J6H6D1</accession>
<reference evidence="1" key="1">
    <citation type="journal article" date="2020" name="J Insects Food Feed">
        <title>The yellow mealworm (Tenebrio molitor) genome: a resource for the emerging insects as food and feed industry.</title>
        <authorList>
            <person name="Eriksson T."/>
            <person name="Andere A."/>
            <person name="Kelstrup H."/>
            <person name="Emery V."/>
            <person name="Picard C."/>
        </authorList>
    </citation>
    <scope>NUCLEOTIDE SEQUENCE</scope>
    <source>
        <strain evidence="1">Stoneville</strain>
        <tissue evidence="1">Whole head</tissue>
    </source>
</reference>
<dbReference type="AlphaFoldDB" id="A0A8J6H6D1"/>
<dbReference type="EMBL" id="JABDTM020028594">
    <property type="protein sequence ID" value="KAH0808692.1"/>
    <property type="molecule type" value="Genomic_DNA"/>
</dbReference>
<evidence type="ECO:0000313" key="1">
    <source>
        <dbReference type="EMBL" id="KAH0808692.1"/>
    </source>
</evidence>
<evidence type="ECO:0000313" key="2">
    <source>
        <dbReference type="Proteomes" id="UP000719412"/>
    </source>
</evidence>
<keyword evidence="2" id="KW-1185">Reference proteome</keyword>
<sequence length="85" mass="9020">MVSACSDGRGIAACDGTDHLPINAIISWLDEVDIMPVTYGVFVPGLPKASRQSTPRHAGTPDFSAFEIGERVRGSLTFGFRAAPN</sequence>
<name>A0A8J6H6D1_TENMO</name>
<comment type="caution">
    <text evidence="1">The sequence shown here is derived from an EMBL/GenBank/DDBJ whole genome shotgun (WGS) entry which is preliminary data.</text>
</comment>
<proteinExistence type="predicted"/>
<protein>
    <submittedName>
        <fullName evidence="1">Uncharacterized protein</fullName>
    </submittedName>
</protein>